<dbReference type="Pfam" id="PF13560">
    <property type="entry name" value="HTH_31"/>
    <property type="match status" value="1"/>
</dbReference>
<accession>A0ABY4FTX6</accession>
<dbReference type="InterPro" id="IPR010982">
    <property type="entry name" value="Lambda_DNA-bd_dom_sf"/>
</dbReference>
<dbReference type="PANTHER" id="PTHR35010:SF2">
    <property type="entry name" value="BLL4672 PROTEIN"/>
    <property type="match status" value="1"/>
</dbReference>
<organism evidence="2 3">
    <name type="scientific">Leucobacter rhizosphaerae</name>
    <dbReference type="NCBI Taxonomy" id="2932245"/>
    <lineage>
        <taxon>Bacteria</taxon>
        <taxon>Bacillati</taxon>
        <taxon>Actinomycetota</taxon>
        <taxon>Actinomycetes</taxon>
        <taxon>Micrococcales</taxon>
        <taxon>Microbacteriaceae</taxon>
        <taxon>Leucobacter</taxon>
    </lineage>
</organism>
<dbReference type="RefSeq" id="WP_244684870.1">
    <property type="nucleotide sequence ID" value="NZ_CP095043.1"/>
</dbReference>
<protein>
    <submittedName>
        <fullName evidence="2">Helix-turn-helix transcriptional regulator</fullName>
    </submittedName>
</protein>
<dbReference type="EMBL" id="CP095043">
    <property type="protein sequence ID" value="UOQ59707.1"/>
    <property type="molecule type" value="Genomic_DNA"/>
</dbReference>
<reference evidence="2 3" key="1">
    <citation type="submission" date="2022-04" db="EMBL/GenBank/DDBJ databases">
        <title>Leucobacter sp. isolated from rhizosphere of onion.</title>
        <authorList>
            <person name="Won M."/>
            <person name="Lee C.-M."/>
            <person name="Woen H.-Y."/>
            <person name="Kwon S.-W."/>
        </authorList>
    </citation>
    <scope>NUCLEOTIDE SEQUENCE [LARGE SCALE GENOMIC DNA]</scope>
    <source>
        <strain evidence="2 3">H25R-14</strain>
    </source>
</reference>
<dbReference type="PANTHER" id="PTHR35010">
    <property type="entry name" value="BLL4672 PROTEIN-RELATED"/>
    <property type="match status" value="1"/>
</dbReference>
<dbReference type="Proteomes" id="UP000831775">
    <property type="component" value="Chromosome"/>
</dbReference>
<feature type="domain" description="HTH cro/C1-type" evidence="1">
    <location>
        <begin position="35"/>
        <end position="82"/>
    </location>
</feature>
<dbReference type="Gene3D" id="1.10.260.40">
    <property type="entry name" value="lambda repressor-like DNA-binding domains"/>
    <property type="match status" value="1"/>
</dbReference>
<dbReference type="CDD" id="cd00093">
    <property type="entry name" value="HTH_XRE"/>
    <property type="match status" value="1"/>
</dbReference>
<dbReference type="SUPFAM" id="SSF47413">
    <property type="entry name" value="lambda repressor-like DNA-binding domains"/>
    <property type="match status" value="1"/>
</dbReference>
<sequence>MDCQAEVRDFLRTRRDRITPQDVGIIGGGNRRVPGLRREEVAFLAGVSVDYYARLERGNLAGVSDEVLGAIAVVLRLDEAEVDHLHDLARAAHPVPARTRKTHAGHSLRPSLQRFLDSMTESAAWIRNERGDFIAGNALGRAVYAPIMEDPASQGGNNALFAFLSPAARNYYRDWEIGADDIVATLRLAAGRNPRDKALSDLIGELVTRSDEFNRRWASHNVRFHRTGVKRINHPLVGDLDLTYEGMHLPDDPGWTLFGFTAEIGSHSEERLRLLGSLSSTGAISGERNTQLRS</sequence>
<evidence type="ECO:0000313" key="3">
    <source>
        <dbReference type="Proteomes" id="UP000831775"/>
    </source>
</evidence>
<proteinExistence type="predicted"/>
<dbReference type="PROSITE" id="PS50943">
    <property type="entry name" value="HTH_CROC1"/>
    <property type="match status" value="1"/>
</dbReference>
<dbReference type="InterPro" id="IPR041413">
    <property type="entry name" value="MLTR_LBD"/>
</dbReference>
<dbReference type="SMART" id="SM00530">
    <property type="entry name" value="HTH_XRE"/>
    <property type="match status" value="1"/>
</dbReference>
<name>A0ABY4FTX6_9MICO</name>
<dbReference type="InterPro" id="IPR001387">
    <property type="entry name" value="Cro/C1-type_HTH"/>
</dbReference>
<gene>
    <name evidence="2" type="ORF">MUN76_11695</name>
</gene>
<evidence type="ECO:0000259" key="1">
    <source>
        <dbReference type="PROSITE" id="PS50943"/>
    </source>
</evidence>
<dbReference type="Pfam" id="PF17765">
    <property type="entry name" value="MLTR_LBD"/>
    <property type="match status" value="1"/>
</dbReference>
<dbReference type="Gene3D" id="3.30.450.180">
    <property type="match status" value="1"/>
</dbReference>
<keyword evidence="3" id="KW-1185">Reference proteome</keyword>
<evidence type="ECO:0000313" key="2">
    <source>
        <dbReference type="EMBL" id="UOQ59707.1"/>
    </source>
</evidence>